<dbReference type="EMBL" id="FQYR01000004">
    <property type="protein sequence ID" value="SHJ76523.1"/>
    <property type="molecule type" value="Genomic_DNA"/>
</dbReference>
<sequence length="597" mass="67340">MKRKLFHLIFSLILTAVTHAQEKPNILWLTAEDHGPHLGCYGDTYATTPHIDALAKKSLLYTVASSNAPVCAPARTTIITGMYPTSLGAEYMRSKAAIPTSLQLFPSYLKEAGYYCTNNSKEDYNLYQPNKPWNDSSAKAHWKNRKPGQPFFAVFNTTVSHESQIRNANKNPHHDSAGAPIPPYHPDTPKSRKDWAQYYDRLTLVDQFVQKHLDELEKAGEAENTIVFFYADHGSGMPRSKRYPGWSGLHVPMIVHIPKKWENLANGIYQRGGTSDRPVSFVDLAPTVLTLAGLPAQETMPGHSFFTKTFPNHSMGFKARMDEKYDLCRSIRKGKYVYIRNFMPHLPHGQELEFQLKTNTTRIWRELFLAGKLNATQAAFWQPHPAEELFNLEADPHETVNLASNKKYQKVIEEMRGHLMKHMLDTRDLGFMPESYLLDLVEGENTNGYDIALSPTKYPLSELVKMVDPAYLPEGVHPLIQYWQMQQVLTYGQGSYLQNKAHIADATQSANMTVRLRALDIMTRHDTTARGKALQQVVDIAMAPEINAATQLVALNILANARAAGYALPSLEGLKAKKSPHLSDSYSKRILNSLMKN</sequence>
<evidence type="ECO:0000256" key="4">
    <source>
        <dbReference type="ARBA" id="ARBA00022837"/>
    </source>
</evidence>
<feature type="domain" description="Sulfatase N-terminal" evidence="7">
    <location>
        <begin position="142"/>
        <end position="293"/>
    </location>
</feature>
<dbReference type="PROSITE" id="PS00523">
    <property type="entry name" value="SULFATASE_1"/>
    <property type="match status" value="1"/>
</dbReference>
<dbReference type="SUPFAM" id="SSF53649">
    <property type="entry name" value="Alkaline phosphatase-like"/>
    <property type="match status" value="1"/>
</dbReference>
<organism evidence="8 9">
    <name type="scientific">Rubritalea squalenifaciens DSM 18772</name>
    <dbReference type="NCBI Taxonomy" id="1123071"/>
    <lineage>
        <taxon>Bacteria</taxon>
        <taxon>Pseudomonadati</taxon>
        <taxon>Verrucomicrobiota</taxon>
        <taxon>Verrucomicrobiia</taxon>
        <taxon>Verrucomicrobiales</taxon>
        <taxon>Rubritaleaceae</taxon>
        <taxon>Rubritalea</taxon>
    </lineage>
</organism>
<accession>A0A1M6LZS3</accession>
<reference evidence="8 9" key="1">
    <citation type="submission" date="2016-11" db="EMBL/GenBank/DDBJ databases">
        <authorList>
            <person name="Jaros S."/>
            <person name="Januszkiewicz K."/>
            <person name="Wedrychowicz H."/>
        </authorList>
    </citation>
    <scope>NUCLEOTIDE SEQUENCE [LARGE SCALE GENOMIC DNA]</scope>
    <source>
        <strain evidence="8 9">DSM 18772</strain>
    </source>
</reference>
<feature type="chain" id="PRO_5013200792" evidence="6">
    <location>
        <begin position="21"/>
        <end position="597"/>
    </location>
</feature>
<dbReference type="Gene3D" id="3.40.720.10">
    <property type="entry name" value="Alkaline Phosphatase, subunit A"/>
    <property type="match status" value="1"/>
</dbReference>
<comment type="similarity">
    <text evidence="1">Belongs to the sulfatase family.</text>
</comment>
<dbReference type="RefSeq" id="WP_143184126.1">
    <property type="nucleotide sequence ID" value="NZ_FQYR01000004.1"/>
</dbReference>
<feature type="domain" description="Sulfatase N-terminal" evidence="7">
    <location>
        <begin position="24"/>
        <end position="116"/>
    </location>
</feature>
<proteinExistence type="inferred from homology"/>
<keyword evidence="2" id="KW-0479">Metal-binding</keyword>
<dbReference type="OrthoDB" id="9762324at2"/>
<dbReference type="InParanoid" id="A0A1M6LZS3"/>
<dbReference type="Pfam" id="PF00884">
    <property type="entry name" value="Sulfatase"/>
    <property type="match status" value="2"/>
</dbReference>
<evidence type="ECO:0000256" key="2">
    <source>
        <dbReference type="ARBA" id="ARBA00022723"/>
    </source>
</evidence>
<dbReference type="AlphaFoldDB" id="A0A1M6LZS3"/>
<dbReference type="GO" id="GO:0004065">
    <property type="term" value="F:arylsulfatase activity"/>
    <property type="evidence" value="ECO:0007669"/>
    <property type="project" value="TreeGrafter"/>
</dbReference>
<dbReference type="GO" id="GO:0046872">
    <property type="term" value="F:metal ion binding"/>
    <property type="evidence" value="ECO:0007669"/>
    <property type="project" value="UniProtKB-KW"/>
</dbReference>
<keyword evidence="9" id="KW-1185">Reference proteome</keyword>
<dbReference type="Proteomes" id="UP000184510">
    <property type="component" value="Unassembled WGS sequence"/>
</dbReference>
<dbReference type="PANTHER" id="PTHR42693:SF53">
    <property type="entry name" value="ENDO-4-O-SULFATASE"/>
    <property type="match status" value="1"/>
</dbReference>
<protein>
    <submittedName>
        <fullName evidence="8">Uncharacterized sulfatase</fullName>
    </submittedName>
</protein>
<dbReference type="InterPro" id="IPR050738">
    <property type="entry name" value="Sulfatase"/>
</dbReference>
<feature type="signal peptide" evidence="6">
    <location>
        <begin position="1"/>
        <end position="20"/>
    </location>
</feature>
<evidence type="ECO:0000259" key="7">
    <source>
        <dbReference type="Pfam" id="PF00884"/>
    </source>
</evidence>
<dbReference type="PANTHER" id="PTHR42693">
    <property type="entry name" value="ARYLSULFATASE FAMILY MEMBER"/>
    <property type="match status" value="1"/>
</dbReference>
<evidence type="ECO:0000313" key="9">
    <source>
        <dbReference type="Proteomes" id="UP000184510"/>
    </source>
</evidence>
<keyword evidence="4" id="KW-0106">Calcium</keyword>
<dbReference type="STRING" id="1123071.SAMN02745181_2549"/>
<gene>
    <name evidence="8" type="ORF">SAMN02745181_2549</name>
</gene>
<evidence type="ECO:0000256" key="3">
    <source>
        <dbReference type="ARBA" id="ARBA00022801"/>
    </source>
</evidence>
<evidence type="ECO:0000256" key="1">
    <source>
        <dbReference type="ARBA" id="ARBA00008779"/>
    </source>
</evidence>
<name>A0A1M6LZS3_9BACT</name>
<dbReference type="InterPro" id="IPR000917">
    <property type="entry name" value="Sulfatase_N"/>
</dbReference>
<dbReference type="InterPro" id="IPR024607">
    <property type="entry name" value="Sulfatase_CS"/>
</dbReference>
<keyword evidence="3" id="KW-0378">Hydrolase</keyword>
<dbReference type="InterPro" id="IPR017850">
    <property type="entry name" value="Alkaline_phosphatase_core_sf"/>
</dbReference>
<evidence type="ECO:0000313" key="8">
    <source>
        <dbReference type="EMBL" id="SHJ76523.1"/>
    </source>
</evidence>
<evidence type="ECO:0000256" key="6">
    <source>
        <dbReference type="SAM" id="SignalP"/>
    </source>
</evidence>
<feature type="region of interest" description="Disordered" evidence="5">
    <location>
        <begin position="164"/>
        <end position="190"/>
    </location>
</feature>
<evidence type="ECO:0000256" key="5">
    <source>
        <dbReference type="SAM" id="MobiDB-lite"/>
    </source>
</evidence>
<dbReference type="CDD" id="cd16027">
    <property type="entry name" value="SGSH"/>
    <property type="match status" value="1"/>
</dbReference>
<keyword evidence="6" id="KW-0732">Signal</keyword>